<gene>
    <name evidence="1" type="ORF">GMARGA_LOCUS24567</name>
</gene>
<dbReference type="InterPro" id="IPR036188">
    <property type="entry name" value="FAD/NAD-bd_sf"/>
</dbReference>
<reference evidence="1 2" key="1">
    <citation type="submission" date="2021-06" db="EMBL/GenBank/DDBJ databases">
        <authorList>
            <person name="Kallberg Y."/>
            <person name="Tangrot J."/>
            <person name="Rosling A."/>
        </authorList>
    </citation>
    <scope>NUCLEOTIDE SEQUENCE [LARGE SCALE GENOMIC DNA]</scope>
    <source>
        <strain evidence="1 2">120-4 pot B 10/14</strain>
    </source>
</reference>
<evidence type="ECO:0000313" key="2">
    <source>
        <dbReference type="Proteomes" id="UP000789901"/>
    </source>
</evidence>
<accession>A0ABN7VZI2</accession>
<dbReference type="EMBL" id="CAJVQB010026048">
    <property type="protein sequence ID" value="CAG8807761.1"/>
    <property type="molecule type" value="Genomic_DNA"/>
</dbReference>
<feature type="non-terminal residue" evidence="1">
    <location>
        <position position="1"/>
    </location>
</feature>
<sequence length="96" mass="10688">KLLATIYSKQALLKCLILENPKKEIVEKVVISNLANNEKKNYIAIKDDCSMVILGLFATEDVACLTSNKIKQIVIAIAKKAIATKLIIKYLVNLTR</sequence>
<protein>
    <submittedName>
        <fullName evidence="1">45747_t:CDS:1</fullName>
    </submittedName>
</protein>
<proteinExistence type="predicted"/>
<evidence type="ECO:0000313" key="1">
    <source>
        <dbReference type="EMBL" id="CAG8807761.1"/>
    </source>
</evidence>
<keyword evidence="2" id="KW-1185">Reference proteome</keyword>
<comment type="caution">
    <text evidence="1">The sequence shown here is derived from an EMBL/GenBank/DDBJ whole genome shotgun (WGS) entry which is preliminary data.</text>
</comment>
<organism evidence="1 2">
    <name type="scientific">Gigaspora margarita</name>
    <dbReference type="NCBI Taxonomy" id="4874"/>
    <lineage>
        <taxon>Eukaryota</taxon>
        <taxon>Fungi</taxon>
        <taxon>Fungi incertae sedis</taxon>
        <taxon>Mucoromycota</taxon>
        <taxon>Glomeromycotina</taxon>
        <taxon>Glomeromycetes</taxon>
        <taxon>Diversisporales</taxon>
        <taxon>Gigasporaceae</taxon>
        <taxon>Gigaspora</taxon>
    </lineage>
</organism>
<name>A0ABN7VZI2_GIGMA</name>
<dbReference type="Proteomes" id="UP000789901">
    <property type="component" value="Unassembled WGS sequence"/>
</dbReference>
<dbReference type="Gene3D" id="3.50.50.60">
    <property type="entry name" value="FAD/NAD(P)-binding domain"/>
    <property type="match status" value="1"/>
</dbReference>